<protein>
    <submittedName>
        <fullName evidence="3">Uncharacterized protein</fullName>
    </submittedName>
</protein>
<dbReference type="HOGENOM" id="CLU_1010596_0_0_11"/>
<proteinExistence type="predicted"/>
<name>I0HCF8_ACTM4</name>
<dbReference type="KEGG" id="ams:AMIS_54750"/>
<feature type="signal peptide" evidence="2">
    <location>
        <begin position="1"/>
        <end position="21"/>
    </location>
</feature>
<organism evidence="3 4">
    <name type="scientific">Actinoplanes missouriensis (strain ATCC 14538 / DSM 43046 / CBS 188.64 / JCM 3121 / NBRC 102363 / NCIMB 12654 / NRRL B-3342 / UNCC 431)</name>
    <dbReference type="NCBI Taxonomy" id="512565"/>
    <lineage>
        <taxon>Bacteria</taxon>
        <taxon>Bacillati</taxon>
        <taxon>Actinomycetota</taxon>
        <taxon>Actinomycetes</taxon>
        <taxon>Micromonosporales</taxon>
        <taxon>Micromonosporaceae</taxon>
        <taxon>Actinoplanes</taxon>
    </lineage>
</organism>
<evidence type="ECO:0000313" key="4">
    <source>
        <dbReference type="Proteomes" id="UP000007882"/>
    </source>
</evidence>
<dbReference type="PATRIC" id="fig|512565.3.peg.5470"/>
<keyword evidence="2" id="KW-0732">Signal</keyword>
<dbReference type="RefSeq" id="WP_014445583.1">
    <property type="nucleotide sequence ID" value="NC_017093.1"/>
</dbReference>
<evidence type="ECO:0000256" key="2">
    <source>
        <dbReference type="SAM" id="SignalP"/>
    </source>
</evidence>
<dbReference type="Proteomes" id="UP000007882">
    <property type="component" value="Chromosome"/>
</dbReference>
<feature type="chain" id="PRO_5003628796" evidence="2">
    <location>
        <begin position="22"/>
        <end position="275"/>
    </location>
</feature>
<reference evidence="3 4" key="1">
    <citation type="submission" date="2012-02" db="EMBL/GenBank/DDBJ databases">
        <title>Complete genome sequence of Actinoplanes missouriensis 431 (= NBRC 102363).</title>
        <authorList>
            <person name="Ohnishi Y."/>
            <person name="Ishikawa J."/>
            <person name="Sekine M."/>
            <person name="Hosoyama A."/>
            <person name="Harada T."/>
            <person name="Narita H."/>
            <person name="Hata T."/>
            <person name="Konno Y."/>
            <person name="Tutikane K."/>
            <person name="Fujita N."/>
            <person name="Horinouchi S."/>
            <person name="Hayakawa M."/>
        </authorList>
    </citation>
    <scope>NUCLEOTIDE SEQUENCE [LARGE SCALE GENOMIC DNA]</scope>
    <source>
        <strain evidence="4">ATCC 14538 / DSM 43046 / CBS 188.64 / JCM 3121 / NBRC 102363 / NCIMB 12654 / NRRL B-3342 / UNCC 431</strain>
    </source>
</reference>
<accession>I0HCF8</accession>
<evidence type="ECO:0000313" key="3">
    <source>
        <dbReference type="EMBL" id="BAL90695.1"/>
    </source>
</evidence>
<dbReference type="OrthoDB" id="3289520at2"/>
<dbReference type="AlphaFoldDB" id="I0HCF8"/>
<sequence length="275" mass="29071">MFGTHLLVAATVLATGAPAPAPRGPLTAPAPLGPLTAPAPLGPLTAPASRGPLTEIAFAISPDQVTQGSRVVLAGYAGSGDSGNAAPVDVYFRKTENDPYVRIARTAAASSGRFSTTVTAVASGDYEVLYRGNKRRGPASASDYLAVYTTRTVTRLVYAWTATRLQCHPVCRTHGPELTLGTGPVHLSFQRDCGPTRSGGSLGFTRDPWNKHAAGDPGWRDFKDGAGPVEFDLAPPERNGHFYLTWSSVQRARGQATLCDLRFTATQTANEITYV</sequence>
<keyword evidence="4" id="KW-1185">Reference proteome</keyword>
<feature type="region of interest" description="Disordered" evidence="1">
    <location>
        <begin position="18"/>
        <end position="46"/>
    </location>
</feature>
<evidence type="ECO:0000256" key="1">
    <source>
        <dbReference type="SAM" id="MobiDB-lite"/>
    </source>
</evidence>
<dbReference type="EMBL" id="AP012319">
    <property type="protein sequence ID" value="BAL90695.1"/>
    <property type="molecule type" value="Genomic_DNA"/>
</dbReference>
<gene>
    <name evidence="3" type="ordered locus">AMIS_54750</name>
</gene>